<evidence type="ECO:0000313" key="5">
    <source>
        <dbReference type="Proteomes" id="UP000094527"/>
    </source>
</evidence>
<gene>
    <name evidence="4" type="ORF">Ocin01_17554</name>
</gene>
<dbReference type="Proteomes" id="UP000094527">
    <property type="component" value="Unassembled WGS sequence"/>
</dbReference>
<keyword evidence="5" id="KW-1185">Reference proteome</keyword>
<keyword evidence="1" id="KW-0863">Zinc-finger</keyword>
<evidence type="ECO:0000259" key="3">
    <source>
        <dbReference type="PROSITE" id="PS50157"/>
    </source>
</evidence>
<dbReference type="SMART" id="SM00355">
    <property type="entry name" value="ZnF_C2H2"/>
    <property type="match status" value="6"/>
</dbReference>
<organism evidence="4 5">
    <name type="scientific">Orchesella cincta</name>
    <name type="common">Springtail</name>
    <name type="synonym">Podura cincta</name>
    <dbReference type="NCBI Taxonomy" id="48709"/>
    <lineage>
        <taxon>Eukaryota</taxon>
        <taxon>Metazoa</taxon>
        <taxon>Ecdysozoa</taxon>
        <taxon>Arthropoda</taxon>
        <taxon>Hexapoda</taxon>
        <taxon>Collembola</taxon>
        <taxon>Entomobryomorpha</taxon>
        <taxon>Entomobryoidea</taxon>
        <taxon>Orchesellidae</taxon>
        <taxon>Orchesellinae</taxon>
        <taxon>Orchesella</taxon>
    </lineage>
</organism>
<accession>A0A1D2M821</accession>
<keyword evidence="1" id="KW-0862">Zinc</keyword>
<dbReference type="PROSITE" id="PS00028">
    <property type="entry name" value="ZINC_FINGER_C2H2_1"/>
    <property type="match status" value="2"/>
</dbReference>
<protein>
    <submittedName>
        <fullName evidence="4">Putative zinc finger protein</fullName>
    </submittedName>
</protein>
<dbReference type="EMBL" id="LJIJ01002879">
    <property type="protein sequence ID" value="ODM89133.1"/>
    <property type="molecule type" value="Genomic_DNA"/>
</dbReference>
<proteinExistence type="predicted"/>
<feature type="compositionally biased region" description="Basic and acidic residues" evidence="2">
    <location>
        <begin position="229"/>
        <end position="246"/>
    </location>
</feature>
<dbReference type="InterPro" id="IPR013087">
    <property type="entry name" value="Znf_C2H2_type"/>
</dbReference>
<feature type="region of interest" description="Disordered" evidence="2">
    <location>
        <begin position="226"/>
        <end position="247"/>
    </location>
</feature>
<dbReference type="Gene3D" id="3.30.160.60">
    <property type="entry name" value="Classic Zinc Finger"/>
    <property type="match status" value="1"/>
</dbReference>
<dbReference type="AlphaFoldDB" id="A0A1D2M821"/>
<evidence type="ECO:0000313" key="4">
    <source>
        <dbReference type="EMBL" id="ODM89133.1"/>
    </source>
</evidence>
<name>A0A1D2M821_ORCCI</name>
<dbReference type="GO" id="GO:0008270">
    <property type="term" value="F:zinc ion binding"/>
    <property type="evidence" value="ECO:0007669"/>
    <property type="project" value="UniProtKB-KW"/>
</dbReference>
<evidence type="ECO:0000256" key="1">
    <source>
        <dbReference type="PROSITE-ProRule" id="PRU00042"/>
    </source>
</evidence>
<feature type="domain" description="C2H2-type" evidence="3">
    <location>
        <begin position="182"/>
        <end position="210"/>
    </location>
</feature>
<evidence type="ECO:0000256" key="2">
    <source>
        <dbReference type="SAM" id="MobiDB-lite"/>
    </source>
</evidence>
<reference evidence="4 5" key="1">
    <citation type="journal article" date="2016" name="Genome Biol. Evol.">
        <title>Gene Family Evolution Reflects Adaptation to Soil Environmental Stressors in the Genome of the Collembolan Orchesella cincta.</title>
        <authorList>
            <person name="Faddeeva-Vakhrusheva A."/>
            <person name="Derks M.F."/>
            <person name="Anvar S.Y."/>
            <person name="Agamennone V."/>
            <person name="Suring W."/>
            <person name="Smit S."/>
            <person name="van Straalen N.M."/>
            <person name="Roelofs D."/>
        </authorList>
    </citation>
    <scope>NUCLEOTIDE SEQUENCE [LARGE SCALE GENOMIC DNA]</scope>
    <source>
        <tissue evidence="4">Mixed pool</tissue>
    </source>
</reference>
<sequence>MGYECTTCSEIVPLLKRIRKQESLFRQHYLSSHSQRYSCRLCPETPNCSDRKGLFKHLEETHGISTMVRYQNAIKFSKSGKYLKANRTCEICGMPWTNLDGRRLGYKAHLQTHMNDEEKKEAVLLDAPQYKQLSSIPSSSSTSGSINICESCGMFITNGESGMRHHIKDSHPELEEPSVKPFLCTICGVSLSCLASLHNHTRKKHPDGKSDERFKCKFPSCPANLSDEPSLKEHVEGEHGQSEEARNGVLCELVGG</sequence>
<dbReference type="PROSITE" id="PS50157">
    <property type="entry name" value="ZINC_FINGER_C2H2_2"/>
    <property type="match status" value="1"/>
</dbReference>
<comment type="caution">
    <text evidence="4">The sequence shown here is derived from an EMBL/GenBank/DDBJ whole genome shotgun (WGS) entry which is preliminary data.</text>
</comment>
<keyword evidence="1" id="KW-0479">Metal-binding</keyword>